<keyword evidence="3" id="KW-1185">Reference proteome</keyword>
<organism evidence="2 3">
    <name type="scientific">Rubus argutus</name>
    <name type="common">Southern blackberry</name>
    <dbReference type="NCBI Taxonomy" id="59490"/>
    <lineage>
        <taxon>Eukaryota</taxon>
        <taxon>Viridiplantae</taxon>
        <taxon>Streptophyta</taxon>
        <taxon>Embryophyta</taxon>
        <taxon>Tracheophyta</taxon>
        <taxon>Spermatophyta</taxon>
        <taxon>Magnoliopsida</taxon>
        <taxon>eudicotyledons</taxon>
        <taxon>Gunneridae</taxon>
        <taxon>Pentapetalae</taxon>
        <taxon>rosids</taxon>
        <taxon>fabids</taxon>
        <taxon>Rosales</taxon>
        <taxon>Rosaceae</taxon>
        <taxon>Rosoideae</taxon>
        <taxon>Rosoideae incertae sedis</taxon>
        <taxon>Rubus</taxon>
    </lineage>
</organism>
<accession>A0AAW1WAE6</accession>
<dbReference type="AlphaFoldDB" id="A0AAW1WAE6"/>
<dbReference type="Proteomes" id="UP001457282">
    <property type="component" value="Unassembled WGS sequence"/>
</dbReference>
<dbReference type="PANTHER" id="PTHR13052">
    <property type="entry name" value="NFRKB-RELATED"/>
    <property type="match status" value="1"/>
</dbReference>
<protein>
    <recommendedName>
        <fullName evidence="1">Nuclear factor related to kappa-B-binding protein second winged helix domain-containing protein</fullName>
    </recommendedName>
</protein>
<dbReference type="Pfam" id="PF25793">
    <property type="entry name" value="WHD_2nd_NFRKB"/>
    <property type="match status" value="1"/>
</dbReference>
<proteinExistence type="predicted"/>
<evidence type="ECO:0000259" key="1">
    <source>
        <dbReference type="Pfam" id="PF25793"/>
    </source>
</evidence>
<gene>
    <name evidence="2" type="ORF">M0R45_029319</name>
</gene>
<name>A0AAW1WAE6_RUBAR</name>
<dbReference type="EMBL" id="JBEDUW010000006">
    <property type="protein sequence ID" value="KAK9920773.1"/>
    <property type="molecule type" value="Genomic_DNA"/>
</dbReference>
<evidence type="ECO:0000313" key="2">
    <source>
        <dbReference type="EMBL" id="KAK9920773.1"/>
    </source>
</evidence>
<dbReference type="InterPro" id="IPR024867">
    <property type="entry name" value="NFRKB"/>
</dbReference>
<sequence length="708" mass="80593">MEAAFDSVIEEAWKLESSVEQSHALEGESMLAEKLKHDESSVEASSCQMATELKCHQRDIVAAHILVQMANEDSGLLRQRLNLHGVKPIMKGMPRMRWETEGYTIAGDSHSQVARRKAKFFAKRQQPAFGGQINDADSVILALSAMPCPGRRKQRKMNSGVELSSVRPKYMKNDVSEDKDDDLYECGVLDGHERTNRWGNESLKACHEDRHDRSGMLRIKKQKRVARSYLKREQNVDVAGTVKIPSHMNNIVSKKETENSHDQAWQFLDGHELPNRWGNNDPKSIEAGLEDRHDRFGMLRINKRKRAARSYIKRETDDVAVPVKIPLKRPFKLAVPTVQGNFPFSIIHLLTAIRRAMVTRHAEGNALVFGKDQGRSNELINGFDSLKIKGVSDSILTNPRGLPYLTLNRIVKHVRSTPIDPRILQTRESLQDLVRGVLKIFSSKKAPLGAEGWKPLTFYHKSRECWLWIGPFNYWDASNLLSIPTPVNEEDMTSEAWGLPHQMLVDLVDSFAIWFNSFLKRLHPIGSLLTPTLNKSERFRGMKPKMNIATISPSSEEVRAHFQKEEALRHLVPDRGFCYTALDGRKSAVAPLRKVNKIGRYHVILKADRPHHISTLCLLRDAAARLPGGMGTRADICILMRDSQYLVEDISDEQLHQAASQGLDRLHYEVDPCVKYNGNVWVYLHRNRGEEDFEDGATSSTYTRRQQR</sequence>
<reference evidence="2 3" key="1">
    <citation type="journal article" date="2023" name="G3 (Bethesda)">
        <title>A chromosome-length genome assembly and annotation of blackberry (Rubus argutus, cv. 'Hillquist').</title>
        <authorList>
            <person name="Bruna T."/>
            <person name="Aryal R."/>
            <person name="Dudchenko O."/>
            <person name="Sargent D.J."/>
            <person name="Mead D."/>
            <person name="Buti M."/>
            <person name="Cavallini A."/>
            <person name="Hytonen T."/>
            <person name="Andres J."/>
            <person name="Pham M."/>
            <person name="Weisz D."/>
            <person name="Mascagni F."/>
            <person name="Usai G."/>
            <person name="Natali L."/>
            <person name="Bassil N."/>
            <person name="Fernandez G.E."/>
            <person name="Lomsadze A."/>
            <person name="Armour M."/>
            <person name="Olukolu B."/>
            <person name="Poorten T."/>
            <person name="Britton C."/>
            <person name="Davik J."/>
            <person name="Ashrafi H."/>
            <person name="Aiden E.L."/>
            <person name="Borodovsky M."/>
            <person name="Worthington M."/>
        </authorList>
    </citation>
    <scope>NUCLEOTIDE SEQUENCE [LARGE SCALE GENOMIC DNA]</scope>
    <source>
        <strain evidence="2">PI 553951</strain>
    </source>
</reference>
<comment type="caution">
    <text evidence="2">The sequence shown here is derived from an EMBL/GenBank/DDBJ whole genome shotgun (WGS) entry which is preliminary data.</text>
</comment>
<feature type="domain" description="Nuclear factor related to kappa-B-binding protein second winged helix" evidence="1">
    <location>
        <begin position="559"/>
        <end position="691"/>
    </location>
</feature>
<dbReference type="InterPro" id="IPR057748">
    <property type="entry name" value="NFRKB_WH_2"/>
</dbReference>
<evidence type="ECO:0000313" key="3">
    <source>
        <dbReference type="Proteomes" id="UP001457282"/>
    </source>
</evidence>
<dbReference type="GO" id="GO:0031011">
    <property type="term" value="C:Ino80 complex"/>
    <property type="evidence" value="ECO:0007669"/>
    <property type="project" value="InterPro"/>
</dbReference>
<dbReference type="PANTHER" id="PTHR13052:SF0">
    <property type="entry name" value="DNA-BINDING PROTEIN-LIKE"/>
    <property type="match status" value="1"/>
</dbReference>